<sequence>MTQKTYQGKITTFWKLIKSHNIEIPIIQRDYAQGRIEKDEIRSNFLNALFNSLNESKSIRLDFIYGSIVNDSFQPLDGQQRLTTLYLLHWYAAIKEDIPREKFENILTKFKYETRISSREFCESLISNAIEINLDTTLLSSKITDSSWFFLSWKKDPTIDSMLRMIDDIHHKYFNVQDLWKKLTSEDCLIDFYHVDLEDIGLTDDLYIKMNARGKLLSSFENFKASFEKRISDEKWEENIEFKQSFANKIDSIWTDLFWLQRTTNNIDSFFIRFISTIAMIRTALEKSDSRTIRLRSIQEKPDSIKSYFFSEDSFKYLVNVFDIYVDLKSSIPEINFPLFQHQPDNSILSAIIKEGSNASYSQKVLFFAEIEFLLRHETFEDSKYLDWMRVIRNIISRGDVTKNGKRPAIIRSPETFEGVINLVNELAKGCNDIYLYLSENQVKSTFAREQIDEERLKASLIINNPDAKSVLHDTEDTNLLQGRIEFALHCIDHNFNSKSLEISKLRTIETVIREHFSVDTDINNDFRRAMLTIPDSNGNYEYYGYWWSFWNVVSANKRCLIEKYRELEYFIYGNYKGRELYRDYFKELVLKLRSSALKEISSNFDPPISMPTWKVKLIKETDWLDNQSKSNYIAIPEDETCCYLLKSMRPRDIEGCVKVE</sequence>
<evidence type="ECO:0000259" key="1">
    <source>
        <dbReference type="Pfam" id="PF03235"/>
    </source>
</evidence>
<dbReference type="Proteomes" id="UP001501758">
    <property type="component" value="Unassembled WGS sequence"/>
</dbReference>
<evidence type="ECO:0000313" key="3">
    <source>
        <dbReference type="Proteomes" id="UP001501758"/>
    </source>
</evidence>
<dbReference type="EMBL" id="BAAAGE010000001">
    <property type="protein sequence ID" value="GAA0714973.1"/>
    <property type="molecule type" value="Genomic_DNA"/>
</dbReference>
<reference evidence="2 3" key="1">
    <citation type="journal article" date="2019" name="Int. J. Syst. Evol. Microbiol.">
        <title>The Global Catalogue of Microorganisms (GCM) 10K type strain sequencing project: providing services to taxonomists for standard genome sequencing and annotation.</title>
        <authorList>
            <consortium name="The Broad Institute Genomics Platform"/>
            <consortium name="The Broad Institute Genome Sequencing Center for Infectious Disease"/>
            <person name="Wu L."/>
            <person name="Ma J."/>
        </authorList>
    </citation>
    <scope>NUCLEOTIDE SEQUENCE [LARGE SCALE GENOMIC DNA]</scope>
    <source>
        <strain evidence="2 3">JCM 15974</strain>
    </source>
</reference>
<organism evidence="2 3">
    <name type="scientific">Aquimarina litoralis</name>
    <dbReference type="NCBI Taxonomy" id="584605"/>
    <lineage>
        <taxon>Bacteria</taxon>
        <taxon>Pseudomonadati</taxon>
        <taxon>Bacteroidota</taxon>
        <taxon>Flavobacteriia</taxon>
        <taxon>Flavobacteriales</taxon>
        <taxon>Flavobacteriaceae</taxon>
        <taxon>Aquimarina</taxon>
    </lineage>
</organism>
<feature type="domain" description="GmrSD restriction endonucleases N-terminal" evidence="1">
    <location>
        <begin position="15"/>
        <end position="227"/>
    </location>
</feature>
<dbReference type="RefSeq" id="WP_343910860.1">
    <property type="nucleotide sequence ID" value="NZ_BAAAGE010000001.1"/>
</dbReference>
<comment type="caution">
    <text evidence="2">The sequence shown here is derived from an EMBL/GenBank/DDBJ whole genome shotgun (WGS) entry which is preliminary data.</text>
</comment>
<proteinExistence type="predicted"/>
<accession>A0ABN1IJ99</accession>
<evidence type="ECO:0000313" key="2">
    <source>
        <dbReference type="EMBL" id="GAA0714973.1"/>
    </source>
</evidence>
<name>A0ABN1IJ99_9FLAO</name>
<dbReference type="Pfam" id="PF03235">
    <property type="entry name" value="GmrSD_N"/>
    <property type="match status" value="1"/>
</dbReference>
<gene>
    <name evidence="2" type="ORF">GCM10009430_08810</name>
</gene>
<dbReference type="InterPro" id="IPR004919">
    <property type="entry name" value="GmrSD_N"/>
</dbReference>
<protein>
    <recommendedName>
        <fullName evidence="1">GmrSD restriction endonucleases N-terminal domain-containing protein</fullName>
    </recommendedName>
</protein>
<keyword evidence="3" id="KW-1185">Reference proteome</keyword>